<evidence type="ECO:0000256" key="1">
    <source>
        <dbReference type="SAM" id="MobiDB-lite"/>
    </source>
</evidence>
<reference evidence="3 4" key="1">
    <citation type="submission" date="2023-02" db="EMBL/GenBank/DDBJ databases">
        <authorList>
            <person name="Mo P."/>
        </authorList>
    </citation>
    <scope>NUCLEOTIDE SEQUENCE [LARGE SCALE GENOMIC DNA]</scope>
    <source>
        <strain evidence="3 4">HUAS 3</strain>
    </source>
</reference>
<dbReference type="Gene3D" id="1.20.1250.20">
    <property type="entry name" value="MFS general substrate transporter like domains"/>
    <property type="match status" value="2"/>
</dbReference>
<accession>A0ABY7ZJI1</accession>
<evidence type="ECO:0000256" key="2">
    <source>
        <dbReference type="SAM" id="Phobius"/>
    </source>
</evidence>
<proteinExistence type="predicted"/>
<feature type="transmembrane region" description="Helical" evidence="2">
    <location>
        <begin position="78"/>
        <end position="97"/>
    </location>
</feature>
<feature type="transmembrane region" description="Helical" evidence="2">
    <location>
        <begin position="366"/>
        <end position="384"/>
    </location>
</feature>
<dbReference type="EMBL" id="CP118615">
    <property type="protein sequence ID" value="WDZ82668.1"/>
    <property type="molecule type" value="Genomic_DNA"/>
</dbReference>
<feature type="transmembrane region" description="Helical" evidence="2">
    <location>
        <begin position="103"/>
        <end position="126"/>
    </location>
</feature>
<dbReference type="InterPro" id="IPR053160">
    <property type="entry name" value="MFS_DHA3_Transporter"/>
</dbReference>
<feature type="region of interest" description="Disordered" evidence="1">
    <location>
        <begin position="459"/>
        <end position="490"/>
    </location>
</feature>
<feature type="transmembrane region" description="Helical" evidence="2">
    <location>
        <begin position="317"/>
        <end position="335"/>
    </location>
</feature>
<feature type="transmembrane region" description="Helical" evidence="2">
    <location>
        <begin position="430"/>
        <end position="448"/>
    </location>
</feature>
<dbReference type="PANTHER" id="PTHR23530">
    <property type="entry name" value="TRANSPORT PROTEIN-RELATED"/>
    <property type="match status" value="1"/>
</dbReference>
<feature type="transmembrane region" description="Helical" evidence="2">
    <location>
        <begin position="20"/>
        <end position="39"/>
    </location>
</feature>
<feature type="transmembrane region" description="Helical" evidence="2">
    <location>
        <begin position="342"/>
        <end position="360"/>
    </location>
</feature>
<dbReference type="SUPFAM" id="SSF103473">
    <property type="entry name" value="MFS general substrate transporter"/>
    <property type="match status" value="1"/>
</dbReference>
<dbReference type="InterPro" id="IPR011701">
    <property type="entry name" value="MFS"/>
</dbReference>
<dbReference type="PANTHER" id="PTHR23530:SF1">
    <property type="entry name" value="PERMEASE, MAJOR FACILITATOR SUPERFAMILY-RELATED"/>
    <property type="match status" value="1"/>
</dbReference>
<feature type="transmembrane region" description="Helical" evidence="2">
    <location>
        <begin position="280"/>
        <end position="297"/>
    </location>
</feature>
<feature type="region of interest" description="Disordered" evidence="1">
    <location>
        <begin position="191"/>
        <end position="215"/>
    </location>
</feature>
<name>A0ABY7ZJI1_9ACTN</name>
<feature type="compositionally biased region" description="Low complexity" evidence="1">
    <location>
        <begin position="201"/>
        <end position="215"/>
    </location>
</feature>
<organism evidence="3 4">
    <name type="scientific">Micromonospora cathayae</name>
    <dbReference type="NCBI Taxonomy" id="3028804"/>
    <lineage>
        <taxon>Bacteria</taxon>
        <taxon>Bacillati</taxon>
        <taxon>Actinomycetota</taxon>
        <taxon>Actinomycetes</taxon>
        <taxon>Micromonosporales</taxon>
        <taxon>Micromonosporaceae</taxon>
        <taxon>Micromonospora</taxon>
    </lineage>
</organism>
<keyword evidence="2" id="KW-0812">Transmembrane</keyword>
<dbReference type="InterPro" id="IPR036259">
    <property type="entry name" value="MFS_trans_sf"/>
</dbReference>
<keyword evidence="2" id="KW-0472">Membrane</keyword>
<evidence type="ECO:0000313" key="4">
    <source>
        <dbReference type="Proteomes" id="UP001219605"/>
    </source>
</evidence>
<evidence type="ECO:0000313" key="3">
    <source>
        <dbReference type="EMBL" id="WDZ82668.1"/>
    </source>
</evidence>
<sequence length="490" mass="49715">MLPSASSPAPAVRRLAAALYGYAFLGELVLLYPFFALLFRDTGLTVAQISTLFMIWTVAGVVLEVPSGALADTVSRRLLLVVAPLLAAAGFVLWTAVPSYPAFAAGFVLWGAGGALASGTLEALVWTELDRLGATDRYARLTGRARTAELLGVMTAAALAGPVLTAGGHRAVGAASVLACLLAAVVATRLPEHRPTPTPGPTSTAGPTSTPGFIPTGVVDTSVTGSTPTGSAPTGAAPSSAVAAGIAAGPLAGPGGDRPDLGWWGSLRAGVTETRTNPRVRGAVLLVPAVGAVWGALDEYTPLLAVETGVAEATVPLLLLLTWAGLTLGGLLVPAAHRLGGYAQPVLLTVAALALAGGAASGHPAGMALVGVAFCAFQIATVLVDERLQARITGPSRATVTSLAGMAENLATLATYAGYAWAATAYGHRWAFVLAAAPYLVLAAALLFRGRRRDQDWPGTQRVCAAPGGGRLPEPEGTWEPSSSQWSSSR</sequence>
<protein>
    <submittedName>
        <fullName evidence="3">MFS transporter</fullName>
    </submittedName>
</protein>
<dbReference type="RefSeq" id="WP_275028957.1">
    <property type="nucleotide sequence ID" value="NZ_CP118615.1"/>
</dbReference>
<feature type="transmembrane region" description="Helical" evidence="2">
    <location>
        <begin position="45"/>
        <end position="66"/>
    </location>
</feature>
<dbReference type="Proteomes" id="UP001219605">
    <property type="component" value="Chromosome"/>
</dbReference>
<gene>
    <name evidence="3" type="ORF">PVK37_19565</name>
</gene>
<keyword evidence="2" id="KW-1133">Transmembrane helix</keyword>
<feature type="transmembrane region" description="Helical" evidence="2">
    <location>
        <begin position="171"/>
        <end position="190"/>
    </location>
</feature>
<dbReference type="Pfam" id="PF07690">
    <property type="entry name" value="MFS_1"/>
    <property type="match status" value="1"/>
</dbReference>
<feature type="transmembrane region" description="Helical" evidence="2">
    <location>
        <begin position="147"/>
        <end position="165"/>
    </location>
</feature>
<feature type="transmembrane region" description="Helical" evidence="2">
    <location>
        <begin position="405"/>
        <end position="424"/>
    </location>
</feature>
<keyword evidence="4" id="KW-1185">Reference proteome</keyword>